<evidence type="ECO:0000313" key="6">
    <source>
        <dbReference type="Proteomes" id="UP001596083"/>
    </source>
</evidence>
<evidence type="ECO:0000256" key="3">
    <source>
        <dbReference type="RuleBase" id="RU361235"/>
    </source>
</evidence>
<reference evidence="6" key="1">
    <citation type="journal article" date="2019" name="Int. J. Syst. Evol. Microbiol.">
        <title>The Global Catalogue of Microorganisms (GCM) 10K type strain sequencing project: providing services to taxonomists for standard genome sequencing and annotation.</title>
        <authorList>
            <consortium name="The Broad Institute Genomics Platform"/>
            <consortium name="The Broad Institute Genome Sequencing Center for Infectious Disease"/>
            <person name="Wu L."/>
            <person name="Ma J."/>
        </authorList>
    </citation>
    <scope>NUCLEOTIDE SEQUENCE [LARGE SCALE GENOMIC DNA]</scope>
    <source>
        <strain evidence="6">CGMCC 4.7304</strain>
    </source>
</reference>
<dbReference type="InterPro" id="IPR050309">
    <property type="entry name" value="Type-B_Carboxylest/Lipase"/>
</dbReference>
<comment type="similarity">
    <text evidence="1 3">Belongs to the type-B carboxylesterase/lipase family.</text>
</comment>
<evidence type="ECO:0000256" key="2">
    <source>
        <dbReference type="ARBA" id="ARBA00022801"/>
    </source>
</evidence>
<dbReference type="Pfam" id="PF00135">
    <property type="entry name" value="COesterase"/>
    <property type="match status" value="1"/>
</dbReference>
<dbReference type="SUPFAM" id="SSF53474">
    <property type="entry name" value="alpha/beta-Hydrolases"/>
    <property type="match status" value="1"/>
</dbReference>
<dbReference type="InterPro" id="IPR002018">
    <property type="entry name" value="CarbesteraseB"/>
</dbReference>
<evidence type="ECO:0000259" key="4">
    <source>
        <dbReference type="Pfam" id="PF00135"/>
    </source>
</evidence>
<gene>
    <name evidence="5" type="ORF">ACFP1Z_22235</name>
</gene>
<dbReference type="InterPro" id="IPR029058">
    <property type="entry name" value="AB_hydrolase_fold"/>
</dbReference>
<dbReference type="PROSITE" id="PS00122">
    <property type="entry name" value="CARBOXYLESTERASE_B_1"/>
    <property type="match status" value="1"/>
</dbReference>
<dbReference type="InterPro" id="IPR006311">
    <property type="entry name" value="TAT_signal"/>
</dbReference>
<name>A0ABW0Z753_9ACTN</name>
<evidence type="ECO:0000256" key="1">
    <source>
        <dbReference type="ARBA" id="ARBA00005964"/>
    </source>
</evidence>
<proteinExistence type="inferred from homology"/>
<sequence>MFARIGVFSGIRRRRGLRGAVAAVVAALVLGGVSGAPTAAAREGAECRAATSLGRVQGAAQGRTCSYFGLPYAAPPVGDRRFRPPAPAAPWGGVLQAGMAKPPCPQDLTDGDGSGVEDCLHVNVWAPRSPGGHRPVMVFLHGGEDIYESASDALDNGADLAARGDAVVVSADYRLGILGWTELGGLDPAYTGSGNNGLRDEVAALTWVRDEIHAFGGDPRNVTVFGQSAGAISIDALLAGNHPERLFRRAIAESGPAIAVRTRRSAEAYAAQVFTAGGIRRLSELRGLGTRQILELQKKARAAFPGLAGSVFFGPYVDGALVPGPVLERIAAGSARAVDVMVGTNTNETDFWALFDPRALELPLNAYRLFPPVLADRKQRMYEIYAADRPGLKEGRVVNAMLTDQFMRIPALRLAEAQSHWRPAHVYQFDWHVPYVQGAPDAENLGAMHQLEMPFVFGNLDLHWVPRGPETVAAQRPALTGLSHAMMDAWTSFARAGAPGWPAYRAPHRATMMWDLRPHVEGAPRDNERALWDAYSFPAWDYP</sequence>
<dbReference type="InterPro" id="IPR019826">
    <property type="entry name" value="Carboxylesterase_B_AS"/>
</dbReference>
<keyword evidence="6" id="KW-1185">Reference proteome</keyword>
<evidence type="ECO:0000313" key="5">
    <source>
        <dbReference type="EMBL" id="MFC5722889.1"/>
    </source>
</evidence>
<dbReference type="PANTHER" id="PTHR11559">
    <property type="entry name" value="CARBOXYLESTERASE"/>
    <property type="match status" value="1"/>
</dbReference>
<dbReference type="PROSITE" id="PS51318">
    <property type="entry name" value="TAT"/>
    <property type="match status" value="1"/>
</dbReference>
<dbReference type="EC" id="3.1.1.-" evidence="3"/>
<protein>
    <recommendedName>
        <fullName evidence="3">Carboxylic ester hydrolase</fullName>
        <ecNumber evidence="3">3.1.1.-</ecNumber>
    </recommendedName>
</protein>
<accession>A0ABW0Z753</accession>
<dbReference type="EMBL" id="JBHSPB010000014">
    <property type="protein sequence ID" value="MFC5722889.1"/>
    <property type="molecule type" value="Genomic_DNA"/>
</dbReference>
<dbReference type="RefSeq" id="WP_390318675.1">
    <property type="nucleotide sequence ID" value="NZ_JBHSPB010000014.1"/>
</dbReference>
<dbReference type="Proteomes" id="UP001596083">
    <property type="component" value="Unassembled WGS sequence"/>
</dbReference>
<feature type="domain" description="Carboxylesterase type B" evidence="4">
    <location>
        <begin position="50"/>
        <end position="515"/>
    </location>
</feature>
<organism evidence="5 6">
    <name type="scientific">Streptomyces gamaensis</name>
    <dbReference type="NCBI Taxonomy" id="1763542"/>
    <lineage>
        <taxon>Bacteria</taxon>
        <taxon>Bacillati</taxon>
        <taxon>Actinomycetota</taxon>
        <taxon>Actinomycetes</taxon>
        <taxon>Kitasatosporales</taxon>
        <taxon>Streptomycetaceae</taxon>
        <taxon>Streptomyces</taxon>
    </lineage>
</organism>
<comment type="caution">
    <text evidence="5">The sequence shown here is derived from an EMBL/GenBank/DDBJ whole genome shotgun (WGS) entry which is preliminary data.</text>
</comment>
<keyword evidence="2 3" id="KW-0378">Hydrolase</keyword>
<dbReference type="Gene3D" id="3.40.50.1820">
    <property type="entry name" value="alpha/beta hydrolase"/>
    <property type="match status" value="1"/>
</dbReference>